<evidence type="ECO:0000313" key="10">
    <source>
        <dbReference type="Proteomes" id="UP001187066"/>
    </source>
</evidence>
<dbReference type="InterPro" id="IPR050643">
    <property type="entry name" value="Periplasmic_pilus_chap"/>
</dbReference>
<proteinExistence type="inferred from homology"/>
<feature type="domain" description="Pili assembly chaperone N-terminal" evidence="7">
    <location>
        <begin position="23"/>
        <end position="143"/>
    </location>
</feature>
<comment type="subcellular location">
    <subcellularLocation>
        <location evidence="1">Periplasm</location>
    </subcellularLocation>
</comment>
<keyword evidence="3 6" id="KW-0732">Signal</keyword>
<evidence type="ECO:0000256" key="4">
    <source>
        <dbReference type="ARBA" id="ARBA00022764"/>
    </source>
</evidence>
<dbReference type="InterPro" id="IPR016147">
    <property type="entry name" value="Pili_assmbl_chaperone_N"/>
</dbReference>
<dbReference type="SUPFAM" id="SSF49584">
    <property type="entry name" value="Periplasmic chaperone C-domain"/>
    <property type="match status" value="1"/>
</dbReference>
<sequence>MIPGRSLLLWGLLLTSFTSVASVVMTGNRVIYPASSREVSVQLTNKDAFPNVIQAWVDQGDEASTPQTARAPFMLTPPMFRLAPHSGHTLRLRYTGAAAPTDRESLYWLNILQIPPSDPNQAKNQLQVVLKTCVKVLYRPANLKGNPAKMEDTTHIWLENQGQKRVLHLHNDSGYYLALSSLNLAGPGSKAQIASRTVAPFETLRVPVTLNRIEPGATMTWINDQGSVVTRPVASARQAD</sequence>
<evidence type="ECO:0000256" key="6">
    <source>
        <dbReference type="SAM" id="SignalP"/>
    </source>
</evidence>
<evidence type="ECO:0000313" key="9">
    <source>
        <dbReference type="EMBL" id="MDV7021802.1"/>
    </source>
</evidence>
<organism evidence="9 10">
    <name type="scientific">Atlantibacter subterraneus</name>
    <dbReference type="NCBI Taxonomy" id="255519"/>
    <lineage>
        <taxon>Bacteria</taxon>
        <taxon>Pseudomonadati</taxon>
        <taxon>Pseudomonadota</taxon>
        <taxon>Gammaproteobacteria</taxon>
        <taxon>Enterobacterales</taxon>
        <taxon>Enterobacteriaceae</taxon>
        <taxon>Atlantibacter</taxon>
    </lineage>
</organism>
<dbReference type="SUPFAM" id="SSF49354">
    <property type="entry name" value="PapD-like"/>
    <property type="match status" value="1"/>
</dbReference>
<dbReference type="InterPro" id="IPR016148">
    <property type="entry name" value="Pili_assmbl_chaperone_C"/>
</dbReference>
<feature type="signal peptide" evidence="6">
    <location>
        <begin position="1"/>
        <end position="21"/>
    </location>
</feature>
<dbReference type="PRINTS" id="PR00969">
    <property type="entry name" value="CHAPERONPILI"/>
</dbReference>
<accession>A0ABU4DY66</accession>
<dbReference type="EMBL" id="JAWLOF010000002">
    <property type="protein sequence ID" value="MDV7021802.1"/>
    <property type="molecule type" value="Genomic_DNA"/>
</dbReference>
<keyword evidence="10" id="KW-1185">Reference proteome</keyword>
<dbReference type="Pfam" id="PF00345">
    <property type="entry name" value="PapD_N"/>
    <property type="match status" value="1"/>
</dbReference>
<evidence type="ECO:0000256" key="3">
    <source>
        <dbReference type="ARBA" id="ARBA00022729"/>
    </source>
</evidence>
<dbReference type="RefSeq" id="WP_317677644.1">
    <property type="nucleotide sequence ID" value="NZ_JAWLOF010000002.1"/>
</dbReference>
<name>A0ABU4DY66_9ENTR</name>
<feature type="chain" id="PRO_5047101544" evidence="6">
    <location>
        <begin position="22"/>
        <end position="240"/>
    </location>
</feature>
<keyword evidence="4" id="KW-0574">Periplasm</keyword>
<dbReference type="InterPro" id="IPR008962">
    <property type="entry name" value="PapD-like_sf"/>
</dbReference>
<reference evidence="9 10" key="1">
    <citation type="submission" date="2023-10" db="EMBL/GenBank/DDBJ databases">
        <authorList>
            <person name="Dale J."/>
        </authorList>
    </citation>
    <scope>NUCLEOTIDE SEQUENCE [LARGE SCALE GENOMIC DNA]</scope>
    <source>
        <strain evidence="9 10">2023EL-00970</strain>
    </source>
</reference>
<gene>
    <name evidence="9" type="ORF">R4P48_03785</name>
</gene>
<comment type="caution">
    <text evidence="9">The sequence shown here is derived from an EMBL/GenBank/DDBJ whole genome shotgun (WGS) entry which is preliminary data.</text>
</comment>
<dbReference type="PANTHER" id="PTHR30251:SF25">
    <property type="entry name" value="FIMBRIAE CHAPARONE"/>
    <property type="match status" value="1"/>
</dbReference>
<dbReference type="PANTHER" id="PTHR30251">
    <property type="entry name" value="PILUS ASSEMBLY CHAPERONE"/>
    <property type="match status" value="1"/>
</dbReference>
<dbReference type="InterPro" id="IPR013783">
    <property type="entry name" value="Ig-like_fold"/>
</dbReference>
<evidence type="ECO:0000259" key="7">
    <source>
        <dbReference type="Pfam" id="PF00345"/>
    </source>
</evidence>
<evidence type="ECO:0000256" key="1">
    <source>
        <dbReference type="ARBA" id="ARBA00004418"/>
    </source>
</evidence>
<protein>
    <submittedName>
        <fullName evidence="9">Molecular chaperone</fullName>
    </submittedName>
</protein>
<dbReference type="InterPro" id="IPR036316">
    <property type="entry name" value="Pili_assmbl_chap_C_dom_sf"/>
</dbReference>
<evidence type="ECO:0000259" key="8">
    <source>
        <dbReference type="Pfam" id="PF02753"/>
    </source>
</evidence>
<keyword evidence="5" id="KW-0143">Chaperone</keyword>
<dbReference type="Pfam" id="PF02753">
    <property type="entry name" value="PapD_C"/>
    <property type="match status" value="1"/>
</dbReference>
<evidence type="ECO:0000256" key="5">
    <source>
        <dbReference type="ARBA" id="ARBA00023186"/>
    </source>
</evidence>
<dbReference type="Gene3D" id="2.60.40.10">
    <property type="entry name" value="Immunoglobulins"/>
    <property type="match status" value="2"/>
</dbReference>
<evidence type="ECO:0000256" key="2">
    <source>
        <dbReference type="ARBA" id="ARBA00007399"/>
    </source>
</evidence>
<feature type="domain" description="Pili assembly chaperone C-terminal" evidence="8">
    <location>
        <begin position="170"/>
        <end position="229"/>
    </location>
</feature>
<comment type="similarity">
    <text evidence="2">Belongs to the periplasmic pilus chaperone family.</text>
</comment>
<dbReference type="InterPro" id="IPR001829">
    <property type="entry name" value="Pili_assmbl_chaperone_bac"/>
</dbReference>
<dbReference type="Proteomes" id="UP001187066">
    <property type="component" value="Unassembled WGS sequence"/>
</dbReference>